<evidence type="ECO:0000256" key="4">
    <source>
        <dbReference type="ARBA" id="ARBA00022692"/>
    </source>
</evidence>
<organism evidence="9 10">
    <name type="scientific">Lachancea mirantina</name>
    <dbReference type="NCBI Taxonomy" id="1230905"/>
    <lineage>
        <taxon>Eukaryota</taxon>
        <taxon>Fungi</taxon>
        <taxon>Dikarya</taxon>
        <taxon>Ascomycota</taxon>
        <taxon>Saccharomycotina</taxon>
        <taxon>Saccharomycetes</taxon>
        <taxon>Saccharomycetales</taxon>
        <taxon>Saccharomycetaceae</taxon>
        <taxon>Lachancea</taxon>
    </lineage>
</organism>
<evidence type="ECO:0000313" key="9">
    <source>
        <dbReference type="EMBL" id="SCU96796.1"/>
    </source>
</evidence>
<keyword evidence="3" id="KW-0813">Transport</keyword>
<keyword evidence="4 7" id="KW-0812">Transmembrane</keyword>
<evidence type="ECO:0000256" key="7">
    <source>
        <dbReference type="SAM" id="Phobius"/>
    </source>
</evidence>
<dbReference type="GO" id="GO:0015174">
    <property type="term" value="F:basic amino acid transmembrane transporter activity"/>
    <property type="evidence" value="ECO:0007669"/>
    <property type="project" value="TreeGrafter"/>
</dbReference>
<dbReference type="InterPro" id="IPR020846">
    <property type="entry name" value="MFS_dom"/>
</dbReference>
<feature type="transmembrane region" description="Helical" evidence="7">
    <location>
        <begin position="350"/>
        <end position="369"/>
    </location>
</feature>
<dbReference type="Proteomes" id="UP000191024">
    <property type="component" value="Chromosome F"/>
</dbReference>
<evidence type="ECO:0000256" key="1">
    <source>
        <dbReference type="ARBA" id="ARBA00004127"/>
    </source>
</evidence>
<feature type="transmembrane region" description="Helical" evidence="7">
    <location>
        <begin position="471"/>
        <end position="488"/>
    </location>
</feature>
<gene>
    <name evidence="9" type="ORF">LAMI_0F07778G</name>
</gene>
<dbReference type="Pfam" id="PF07690">
    <property type="entry name" value="MFS_1"/>
    <property type="match status" value="1"/>
</dbReference>
<reference evidence="10" key="1">
    <citation type="submission" date="2016-03" db="EMBL/GenBank/DDBJ databases">
        <authorList>
            <person name="Devillers H."/>
        </authorList>
    </citation>
    <scope>NUCLEOTIDE SEQUENCE [LARGE SCALE GENOMIC DNA]</scope>
</reference>
<comment type="similarity">
    <text evidence="2">Belongs to the major facilitator superfamily.</text>
</comment>
<evidence type="ECO:0000256" key="2">
    <source>
        <dbReference type="ARBA" id="ARBA00008335"/>
    </source>
</evidence>
<feature type="transmembrane region" description="Helical" evidence="7">
    <location>
        <begin position="144"/>
        <end position="165"/>
    </location>
</feature>
<dbReference type="PROSITE" id="PS50850">
    <property type="entry name" value="MFS"/>
    <property type="match status" value="1"/>
</dbReference>
<keyword evidence="5 7" id="KW-1133">Transmembrane helix</keyword>
<evidence type="ECO:0000313" key="10">
    <source>
        <dbReference type="Proteomes" id="UP000191024"/>
    </source>
</evidence>
<feature type="transmembrane region" description="Helical" evidence="7">
    <location>
        <begin position="272"/>
        <end position="292"/>
    </location>
</feature>
<dbReference type="SUPFAM" id="SSF103473">
    <property type="entry name" value="MFS general substrate transporter"/>
    <property type="match status" value="1"/>
</dbReference>
<feature type="transmembrane region" description="Helical" evidence="7">
    <location>
        <begin position="119"/>
        <end position="138"/>
    </location>
</feature>
<feature type="transmembrane region" description="Helical" evidence="7">
    <location>
        <begin position="177"/>
        <end position="197"/>
    </location>
</feature>
<feature type="transmembrane region" description="Helical" evidence="7">
    <location>
        <begin position="313"/>
        <end position="338"/>
    </location>
</feature>
<dbReference type="AlphaFoldDB" id="A0A1G4JZW1"/>
<dbReference type="Gene3D" id="1.20.1250.20">
    <property type="entry name" value="MFS general substrate transporter like domains"/>
    <property type="match status" value="1"/>
</dbReference>
<proteinExistence type="inferred from homology"/>
<dbReference type="GO" id="GO:0012505">
    <property type="term" value="C:endomembrane system"/>
    <property type="evidence" value="ECO:0007669"/>
    <property type="project" value="UniProtKB-SubCell"/>
</dbReference>
<dbReference type="InterPro" id="IPR036259">
    <property type="entry name" value="MFS_trans_sf"/>
</dbReference>
<name>A0A1G4JZW1_9SACH</name>
<dbReference type="InterPro" id="IPR011701">
    <property type="entry name" value="MFS"/>
</dbReference>
<dbReference type="GO" id="GO:0000329">
    <property type="term" value="C:fungal-type vacuole membrane"/>
    <property type="evidence" value="ECO:0007669"/>
    <property type="project" value="TreeGrafter"/>
</dbReference>
<dbReference type="OrthoDB" id="10021397at2759"/>
<dbReference type="PANTHER" id="PTHR23501:SF191">
    <property type="entry name" value="VACUOLAR BASIC AMINO ACID TRANSPORTER 4"/>
    <property type="match status" value="1"/>
</dbReference>
<evidence type="ECO:0000256" key="5">
    <source>
        <dbReference type="ARBA" id="ARBA00022989"/>
    </source>
</evidence>
<dbReference type="PANTHER" id="PTHR23501">
    <property type="entry name" value="MAJOR FACILITATOR SUPERFAMILY"/>
    <property type="match status" value="1"/>
</dbReference>
<feature type="transmembrane region" description="Helical" evidence="7">
    <location>
        <begin position="381"/>
        <end position="405"/>
    </location>
</feature>
<comment type="subcellular location">
    <subcellularLocation>
        <location evidence="1">Endomembrane system</location>
        <topology evidence="1">Multi-pass membrane protein</topology>
    </subcellularLocation>
</comment>
<accession>A0A1G4JZW1</accession>
<keyword evidence="6 7" id="KW-0472">Membrane</keyword>
<feature type="transmembrane region" description="Helical" evidence="7">
    <location>
        <begin position="538"/>
        <end position="560"/>
    </location>
</feature>
<feature type="transmembrane region" description="Helical" evidence="7">
    <location>
        <begin position="203"/>
        <end position="224"/>
    </location>
</feature>
<feature type="transmembrane region" description="Helical" evidence="7">
    <location>
        <begin position="245"/>
        <end position="266"/>
    </location>
</feature>
<protein>
    <submittedName>
        <fullName evidence="9">LAMI_0F07778g1_1</fullName>
    </submittedName>
</protein>
<keyword evidence="10" id="KW-1185">Reference proteome</keyword>
<sequence length="568" mass="61421">MVGLNTHHATGTELSVDGQQYISDTDNFEIEDVGEVEADDLELDLRDPETFPLILTSLWMNTALCALDGTIVSTTMNEIASRYQKASLVTWVATAYMLSTCSVQPLYGKISDIVGRRKCLLFAEIVFTVGIALCGLSSSLEGLIVARAISGIGGSGLGAMCNIILSDMAPLSERSVYMGWGSVIWGCAQSIGGPLGGALLTWFGIRGLFVVQLPFCLWSIYLTTKHIFDSPGVAKGSWRDIDFKGSIFLMGAIASFIFSCTVRGPANNTSLLFNQAFTIALTIAFSAGFIYVEKNNTKQSILPMSVLKGSLGLVGFIFGLSSMLGYVGLYIVPLYLQLVWGSSITKSGGYVVYAVISTSAGSFVCGWFLRKFTDASRQSTLNNAGLMLVFTTLIGVLGCSLMLKFLIQIEPGIGENQGISASQRFWFITGFIIMGLTQGCQSVSVMLYNVAKVGKKGQAASTSVTFLSRSLGNVLGVSLALGIFTSSLKRELNEFLAGDNPELYFKLIENSASVRTFLIPTQQMLQILLIFKDALVKAFLPCILCNILSVITAWSLYSVVVRSRRQKR</sequence>
<evidence type="ECO:0000256" key="6">
    <source>
        <dbReference type="ARBA" id="ARBA00023136"/>
    </source>
</evidence>
<feature type="domain" description="Major facilitator superfamily (MFS) profile" evidence="8">
    <location>
        <begin position="54"/>
        <end position="524"/>
    </location>
</feature>
<evidence type="ECO:0000256" key="3">
    <source>
        <dbReference type="ARBA" id="ARBA00022448"/>
    </source>
</evidence>
<feature type="transmembrane region" description="Helical" evidence="7">
    <location>
        <begin position="425"/>
        <end position="450"/>
    </location>
</feature>
<evidence type="ECO:0000259" key="8">
    <source>
        <dbReference type="PROSITE" id="PS50850"/>
    </source>
</evidence>
<dbReference type="EMBL" id="LT598467">
    <property type="protein sequence ID" value="SCU96796.1"/>
    <property type="molecule type" value="Genomic_DNA"/>
</dbReference>